<dbReference type="PANTHER" id="PTHR24567">
    <property type="entry name" value="CRP FAMILY TRANSCRIPTIONAL REGULATORY PROTEIN"/>
    <property type="match status" value="1"/>
</dbReference>
<evidence type="ECO:0000313" key="6">
    <source>
        <dbReference type="EMBL" id="KIC61324.1"/>
    </source>
</evidence>
<name>A0A0B4CJA9_9FLAO</name>
<dbReference type="InterPro" id="IPR018490">
    <property type="entry name" value="cNMP-bd_dom_sf"/>
</dbReference>
<keyword evidence="2" id="KW-0238">DNA-binding</keyword>
<keyword evidence="7" id="KW-1185">Reference proteome</keyword>
<dbReference type="InterPro" id="IPR014710">
    <property type="entry name" value="RmlC-like_jellyroll"/>
</dbReference>
<feature type="domain" description="HTH crp-type" evidence="5">
    <location>
        <begin position="130"/>
        <end position="196"/>
    </location>
</feature>
<dbReference type="Proteomes" id="UP000031167">
    <property type="component" value="Unassembled WGS sequence"/>
</dbReference>
<evidence type="ECO:0000259" key="5">
    <source>
        <dbReference type="PROSITE" id="PS51063"/>
    </source>
</evidence>
<protein>
    <submittedName>
        <fullName evidence="6">Crp/Fnr family transcriptional regulator</fullName>
    </submittedName>
</protein>
<dbReference type="SUPFAM" id="SSF51206">
    <property type="entry name" value="cAMP-binding domain-like"/>
    <property type="match status" value="1"/>
</dbReference>
<evidence type="ECO:0000259" key="4">
    <source>
        <dbReference type="PROSITE" id="PS50042"/>
    </source>
</evidence>
<dbReference type="OrthoDB" id="667966at2"/>
<dbReference type="Pfam" id="PF00027">
    <property type="entry name" value="cNMP_binding"/>
    <property type="match status" value="1"/>
</dbReference>
<reference evidence="6 7" key="1">
    <citation type="submission" date="2014-12" db="EMBL/GenBank/DDBJ databases">
        <title>Genome sequencing of Chryseobacterium taiwanense TPW19.</title>
        <authorList>
            <person name="Tan P.W."/>
            <person name="Chan K.-G."/>
        </authorList>
    </citation>
    <scope>NUCLEOTIDE SEQUENCE [LARGE SCALE GENOMIC DNA]</scope>
    <source>
        <strain evidence="6 7">TPW19</strain>
    </source>
</reference>
<proteinExistence type="predicted"/>
<evidence type="ECO:0000256" key="2">
    <source>
        <dbReference type="ARBA" id="ARBA00023125"/>
    </source>
</evidence>
<evidence type="ECO:0000256" key="3">
    <source>
        <dbReference type="ARBA" id="ARBA00023163"/>
    </source>
</evidence>
<dbReference type="SUPFAM" id="SSF46785">
    <property type="entry name" value="Winged helix' DNA-binding domain"/>
    <property type="match status" value="1"/>
</dbReference>
<dbReference type="SMART" id="SM00100">
    <property type="entry name" value="cNMP"/>
    <property type="match status" value="1"/>
</dbReference>
<evidence type="ECO:0000313" key="7">
    <source>
        <dbReference type="Proteomes" id="UP000031167"/>
    </source>
</evidence>
<keyword evidence="1" id="KW-0805">Transcription regulation</keyword>
<comment type="caution">
    <text evidence="6">The sequence shown here is derived from an EMBL/GenBank/DDBJ whole genome shotgun (WGS) entry which is preliminary data.</text>
</comment>
<dbReference type="EMBL" id="JWTA01000020">
    <property type="protein sequence ID" value="KIC61324.1"/>
    <property type="molecule type" value="Genomic_DNA"/>
</dbReference>
<dbReference type="InterPro" id="IPR036388">
    <property type="entry name" value="WH-like_DNA-bd_sf"/>
</dbReference>
<accession>A0A0B4CJA9</accession>
<dbReference type="GO" id="GO:0003677">
    <property type="term" value="F:DNA binding"/>
    <property type="evidence" value="ECO:0007669"/>
    <property type="project" value="UniProtKB-KW"/>
</dbReference>
<dbReference type="PANTHER" id="PTHR24567:SF26">
    <property type="entry name" value="REGULATORY PROTEIN YEIL"/>
    <property type="match status" value="1"/>
</dbReference>
<dbReference type="InterPro" id="IPR036390">
    <property type="entry name" value="WH_DNA-bd_sf"/>
</dbReference>
<dbReference type="PROSITE" id="PS51063">
    <property type="entry name" value="HTH_CRP_2"/>
    <property type="match status" value="1"/>
</dbReference>
<dbReference type="Gene3D" id="2.60.120.10">
    <property type="entry name" value="Jelly Rolls"/>
    <property type="match status" value="1"/>
</dbReference>
<feature type="domain" description="Cyclic nucleotide-binding" evidence="4">
    <location>
        <begin position="18"/>
        <end position="117"/>
    </location>
</feature>
<sequence>MLIREDLLLSSGAKIGTYTKGQFIFKENTEVHSYFQILTGKVKIVSHQKKGREFIHNIPTSGDCLGEIFLFLQHQYSVSAVAMEKSSIFILERSNFALILKNNPDILLQLYKCMAENMHYNYLMNGQNVETPAEKTIKLLQYLKNSNQLTASNQVLLSRQEIASLTGLRVETIIRTVKYLQSIGTVTIVNGKIIFE</sequence>
<keyword evidence="3" id="KW-0804">Transcription</keyword>
<dbReference type="InterPro" id="IPR012318">
    <property type="entry name" value="HTH_CRP"/>
</dbReference>
<dbReference type="GO" id="GO:0003700">
    <property type="term" value="F:DNA-binding transcription factor activity"/>
    <property type="evidence" value="ECO:0007669"/>
    <property type="project" value="TreeGrafter"/>
</dbReference>
<gene>
    <name evidence="6" type="ORF">RM51_17745</name>
</gene>
<dbReference type="InterPro" id="IPR050397">
    <property type="entry name" value="Env_Response_Regulators"/>
</dbReference>
<dbReference type="Pfam" id="PF00325">
    <property type="entry name" value="Crp"/>
    <property type="match status" value="1"/>
</dbReference>
<dbReference type="PROSITE" id="PS50042">
    <property type="entry name" value="CNMP_BINDING_3"/>
    <property type="match status" value="1"/>
</dbReference>
<organism evidence="6 7">
    <name type="scientific">Chryseobacterium taiwanense</name>
    <dbReference type="NCBI Taxonomy" id="363331"/>
    <lineage>
        <taxon>Bacteria</taxon>
        <taxon>Pseudomonadati</taxon>
        <taxon>Bacteroidota</taxon>
        <taxon>Flavobacteriia</taxon>
        <taxon>Flavobacteriales</taxon>
        <taxon>Weeksellaceae</taxon>
        <taxon>Chryseobacterium group</taxon>
        <taxon>Chryseobacterium</taxon>
    </lineage>
</organism>
<dbReference type="InterPro" id="IPR000595">
    <property type="entry name" value="cNMP-bd_dom"/>
</dbReference>
<dbReference type="GO" id="GO:0005829">
    <property type="term" value="C:cytosol"/>
    <property type="evidence" value="ECO:0007669"/>
    <property type="project" value="TreeGrafter"/>
</dbReference>
<dbReference type="CDD" id="cd00038">
    <property type="entry name" value="CAP_ED"/>
    <property type="match status" value="1"/>
</dbReference>
<evidence type="ECO:0000256" key="1">
    <source>
        <dbReference type="ARBA" id="ARBA00023015"/>
    </source>
</evidence>
<dbReference type="RefSeq" id="WP_039372758.1">
    <property type="nucleotide sequence ID" value="NZ_JWTA01000020.1"/>
</dbReference>
<dbReference type="Gene3D" id="1.10.10.10">
    <property type="entry name" value="Winged helix-like DNA-binding domain superfamily/Winged helix DNA-binding domain"/>
    <property type="match status" value="1"/>
</dbReference>
<dbReference type="AlphaFoldDB" id="A0A0B4CJA9"/>
<dbReference type="STRING" id="363331.RM51_17745"/>